<evidence type="ECO:0000313" key="6">
    <source>
        <dbReference type="Proteomes" id="UP000325105"/>
    </source>
</evidence>
<dbReference type="PROSITE" id="PS50956">
    <property type="entry name" value="HTH_ASNC_2"/>
    <property type="match status" value="1"/>
</dbReference>
<accession>A0A5S5D904</accession>
<reference evidence="5 6" key="1">
    <citation type="submission" date="2019-07" db="EMBL/GenBank/DDBJ databases">
        <title>Genomic Encyclopedia of Archaeal and Bacterial Type Strains, Phase II (KMG-II): from individual species to whole genera.</title>
        <authorList>
            <person name="Goeker M."/>
        </authorList>
    </citation>
    <scope>NUCLEOTIDE SEQUENCE [LARGE SCALE GENOMIC DNA]</scope>
    <source>
        <strain evidence="5 6">DSM 18850</strain>
    </source>
</reference>
<evidence type="ECO:0000256" key="3">
    <source>
        <dbReference type="ARBA" id="ARBA00023163"/>
    </source>
</evidence>
<keyword evidence="2 5" id="KW-0238">DNA-binding</keyword>
<dbReference type="PANTHER" id="PTHR30154">
    <property type="entry name" value="LEUCINE-RESPONSIVE REGULATORY PROTEIN"/>
    <property type="match status" value="1"/>
</dbReference>
<dbReference type="Pfam" id="PF01037">
    <property type="entry name" value="AsnC_trans_reg"/>
    <property type="match status" value="1"/>
</dbReference>
<dbReference type="Proteomes" id="UP000325105">
    <property type="component" value="Unassembled WGS sequence"/>
</dbReference>
<dbReference type="CDD" id="cd00090">
    <property type="entry name" value="HTH_ARSR"/>
    <property type="match status" value="1"/>
</dbReference>
<dbReference type="PRINTS" id="PR00033">
    <property type="entry name" value="HTHASNC"/>
</dbReference>
<dbReference type="SMART" id="SM00344">
    <property type="entry name" value="HTH_ASNC"/>
    <property type="match status" value="1"/>
</dbReference>
<sequence>MCHLFFCVSLNMPKKEQHETPDFLVDRKDLEILRLVQQDAKLSVREIAKRIHLSPTPTHERIKRLEQQGVIREYVAIVDRRKVNKGIMVLCMVALSVHNKKSAGNFINEVIKLPEVIEFYNISGDFDFMLKIVSSSMDDFHDFFVNRLSEIEGIGQTKSIFVMNTMKESHQLL</sequence>
<comment type="caution">
    <text evidence="5">The sequence shown here is derived from an EMBL/GenBank/DDBJ whole genome shotgun (WGS) entry which is preliminary data.</text>
</comment>
<keyword evidence="3" id="KW-0804">Transcription</keyword>
<name>A0A5S5D904_9SPHI</name>
<dbReference type="Gene3D" id="3.30.70.920">
    <property type="match status" value="1"/>
</dbReference>
<proteinExistence type="predicted"/>
<keyword evidence="6" id="KW-1185">Reference proteome</keyword>
<dbReference type="GO" id="GO:0005829">
    <property type="term" value="C:cytosol"/>
    <property type="evidence" value="ECO:0007669"/>
    <property type="project" value="TreeGrafter"/>
</dbReference>
<dbReference type="Gene3D" id="1.10.10.10">
    <property type="entry name" value="Winged helix-like DNA-binding domain superfamily/Winged helix DNA-binding domain"/>
    <property type="match status" value="1"/>
</dbReference>
<dbReference type="Pfam" id="PF13412">
    <property type="entry name" value="HTH_24"/>
    <property type="match status" value="1"/>
</dbReference>
<evidence type="ECO:0000313" key="5">
    <source>
        <dbReference type="EMBL" id="TYP91039.1"/>
    </source>
</evidence>
<dbReference type="InterPro" id="IPR019888">
    <property type="entry name" value="Tscrpt_reg_AsnC-like"/>
</dbReference>
<evidence type="ECO:0000256" key="2">
    <source>
        <dbReference type="ARBA" id="ARBA00023125"/>
    </source>
</evidence>
<dbReference type="GO" id="GO:0006355">
    <property type="term" value="P:regulation of DNA-templated transcription"/>
    <property type="evidence" value="ECO:0007669"/>
    <property type="project" value="UniProtKB-ARBA"/>
</dbReference>
<organism evidence="5 6">
    <name type="scientific">Sphingobacterium allocomposti</name>
    <dbReference type="NCBI Taxonomy" id="415956"/>
    <lineage>
        <taxon>Bacteria</taxon>
        <taxon>Pseudomonadati</taxon>
        <taxon>Bacteroidota</taxon>
        <taxon>Sphingobacteriia</taxon>
        <taxon>Sphingobacteriales</taxon>
        <taxon>Sphingobacteriaceae</taxon>
        <taxon>Sphingobacterium</taxon>
    </lineage>
</organism>
<dbReference type="InterPro" id="IPR036390">
    <property type="entry name" value="WH_DNA-bd_sf"/>
</dbReference>
<dbReference type="PANTHER" id="PTHR30154:SF34">
    <property type="entry name" value="TRANSCRIPTIONAL REGULATOR AZLB"/>
    <property type="match status" value="1"/>
</dbReference>
<dbReference type="InterPro" id="IPR036388">
    <property type="entry name" value="WH-like_DNA-bd_sf"/>
</dbReference>
<keyword evidence="1" id="KW-0805">Transcription regulation</keyword>
<dbReference type="SUPFAM" id="SSF46785">
    <property type="entry name" value="Winged helix' DNA-binding domain"/>
    <property type="match status" value="1"/>
</dbReference>
<dbReference type="GO" id="GO:0043565">
    <property type="term" value="F:sequence-specific DNA binding"/>
    <property type="evidence" value="ECO:0007669"/>
    <property type="project" value="InterPro"/>
</dbReference>
<evidence type="ECO:0000259" key="4">
    <source>
        <dbReference type="PROSITE" id="PS50956"/>
    </source>
</evidence>
<dbReference type="SUPFAM" id="SSF54909">
    <property type="entry name" value="Dimeric alpha+beta barrel"/>
    <property type="match status" value="1"/>
</dbReference>
<dbReference type="InterPro" id="IPR019887">
    <property type="entry name" value="Tscrpt_reg_AsnC/Lrp_C"/>
</dbReference>
<feature type="domain" description="HTH asnC-type" evidence="4">
    <location>
        <begin position="25"/>
        <end position="88"/>
    </location>
</feature>
<dbReference type="InterPro" id="IPR011008">
    <property type="entry name" value="Dimeric_a/b-barrel"/>
</dbReference>
<dbReference type="InterPro" id="IPR000485">
    <property type="entry name" value="AsnC-type_HTH_dom"/>
</dbReference>
<dbReference type="GO" id="GO:0043200">
    <property type="term" value="P:response to amino acid"/>
    <property type="evidence" value="ECO:0007669"/>
    <property type="project" value="TreeGrafter"/>
</dbReference>
<dbReference type="EMBL" id="VNHX01000022">
    <property type="protein sequence ID" value="TYP91039.1"/>
    <property type="molecule type" value="Genomic_DNA"/>
</dbReference>
<gene>
    <name evidence="5" type="ORF">BC792_1226</name>
</gene>
<protein>
    <submittedName>
        <fullName evidence="5">DNA-binding Lrp family transcriptional regulator</fullName>
    </submittedName>
</protein>
<dbReference type="AlphaFoldDB" id="A0A5S5D904"/>
<evidence type="ECO:0000256" key="1">
    <source>
        <dbReference type="ARBA" id="ARBA00023015"/>
    </source>
</evidence>
<dbReference type="InterPro" id="IPR011991">
    <property type="entry name" value="ArsR-like_HTH"/>
</dbReference>